<dbReference type="Proteomes" id="UP000531231">
    <property type="component" value="Unassembled WGS sequence"/>
</dbReference>
<evidence type="ECO:0000256" key="1">
    <source>
        <dbReference type="SAM" id="MobiDB-lite"/>
    </source>
</evidence>
<accession>A0A7W8EQU9</accession>
<gene>
    <name evidence="2" type="ORF">HNQ68_003217</name>
</gene>
<dbReference type="RefSeq" id="WP_151158058.1">
    <property type="nucleotide sequence ID" value="NZ_JACHIL010000007.1"/>
</dbReference>
<protein>
    <submittedName>
        <fullName evidence="2">Uncharacterized protein</fullName>
    </submittedName>
</protein>
<reference evidence="2 3" key="1">
    <citation type="submission" date="2020-08" db="EMBL/GenBank/DDBJ databases">
        <title>Genomic Encyclopedia of Type Strains, Phase IV (KMG-IV): sequencing the most valuable type-strain genomes for metagenomic binning, comparative biology and taxonomic classification.</title>
        <authorList>
            <person name="Goeker M."/>
        </authorList>
    </citation>
    <scope>NUCLEOTIDE SEQUENCE [LARGE SCALE GENOMIC DNA]</scope>
    <source>
        <strain evidence="2 3">DSM 25620</strain>
    </source>
</reference>
<evidence type="ECO:0000313" key="3">
    <source>
        <dbReference type="Proteomes" id="UP000531231"/>
    </source>
</evidence>
<comment type="caution">
    <text evidence="2">The sequence shown here is derived from an EMBL/GenBank/DDBJ whole genome shotgun (WGS) entry which is preliminary data.</text>
</comment>
<dbReference type="AlphaFoldDB" id="A0A7W8EQU9"/>
<proteinExistence type="predicted"/>
<sequence>MKKIFSASKKDQLTEQYRAIGPAFLAAALRSAPRSHRDEKRLHVSYLPSDKTLRPQQTAK</sequence>
<feature type="region of interest" description="Disordered" evidence="1">
    <location>
        <begin position="32"/>
        <end position="60"/>
    </location>
</feature>
<dbReference type="EMBL" id="JACHIL010000007">
    <property type="protein sequence ID" value="MBB5092654.1"/>
    <property type="molecule type" value="Genomic_DNA"/>
</dbReference>
<organism evidence="2 3">
    <name type="scientific">Pseudochrobactrum saccharolyticum</name>
    <dbReference type="NCBI Taxonomy" id="354352"/>
    <lineage>
        <taxon>Bacteria</taxon>
        <taxon>Pseudomonadati</taxon>
        <taxon>Pseudomonadota</taxon>
        <taxon>Alphaproteobacteria</taxon>
        <taxon>Hyphomicrobiales</taxon>
        <taxon>Brucellaceae</taxon>
        <taxon>Pseudochrobactrum</taxon>
    </lineage>
</organism>
<keyword evidence="3" id="KW-1185">Reference proteome</keyword>
<name>A0A7W8EQU9_9HYPH</name>
<evidence type="ECO:0000313" key="2">
    <source>
        <dbReference type="EMBL" id="MBB5092654.1"/>
    </source>
</evidence>